<dbReference type="AlphaFoldDB" id="A0A449D0E9"/>
<dbReference type="InterPro" id="IPR002711">
    <property type="entry name" value="HNH"/>
</dbReference>
<reference evidence="3 4" key="1">
    <citation type="submission" date="2019-02" db="EMBL/GenBank/DDBJ databases">
        <authorList>
            <consortium name="Pathogen Informatics"/>
        </authorList>
    </citation>
    <scope>NUCLEOTIDE SEQUENCE [LARGE SCALE GENOMIC DNA]</scope>
    <source>
        <strain evidence="3 4">3012STDY7078520</strain>
    </source>
</reference>
<feature type="compositionally biased region" description="Low complexity" evidence="1">
    <location>
        <begin position="8"/>
        <end position="18"/>
    </location>
</feature>
<feature type="compositionally biased region" description="Basic and acidic residues" evidence="1">
    <location>
        <begin position="454"/>
        <end position="469"/>
    </location>
</feature>
<name>A0A449D0E9_9MICO</name>
<proteinExistence type="predicted"/>
<gene>
    <name evidence="3" type="ORF">NCTC12391_00506</name>
</gene>
<keyword evidence="3" id="KW-0378">Hydrolase</keyword>
<feature type="region of interest" description="Disordered" evidence="1">
    <location>
        <begin position="427"/>
        <end position="475"/>
    </location>
</feature>
<keyword evidence="3" id="KW-0255">Endonuclease</keyword>
<evidence type="ECO:0000259" key="2">
    <source>
        <dbReference type="SMART" id="SM00507"/>
    </source>
</evidence>
<dbReference type="InterPro" id="IPR003615">
    <property type="entry name" value="HNH_nuc"/>
</dbReference>
<dbReference type="GO" id="GO:0003676">
    <property type="term" value="F:nucleic acid binding"/>
    <property type="evidence" value="ECO:0007669"/>
    <property type="project" value="InterPro"/>
</dbReference>
<dbReference type="SMART" id="SM00507">
    <property type="entry name" value="HNHc"/>
    <property type="match status" value="1"/>
</dbReference>
<feature type="region of interest" description="Disordered" evidence="1">
    <location>
        <begin position="704"/>
        <end position="842"/>
    </location>
</feature>
<dbReference type="EMBL" id="CAACXN010000010">
    <property type="protein sequence ID" value="VEW10958.1"/>
    <property type="molecule type" value="Genomic_DNA"/>
</dbReference>
<accession>A0A449D0E9</accession>
<feature type="compositionally biased region" description="Low complexity" evidence="1">
    <location>
        <begin position="143"/>
        <end position="153"/>
    </location>
</feature>
<sequence>MEDPSNPDGAACDAAGGDQPNQPRTPRFDVDPDSPFADALSVYTACDRAHFDAMRTTAGLFLDEVIEHLRLLNPRPDEPYAHASFIDTAHRYEVPESDELEGPSNSGASAEAVTDEGESANSDGRTDEAESSNADGPTDASPDEAAVGAAGEAAVSAAGLGGAGLGADSPEPEHLPGFPRFRPDSTFYTWVHMYSHTEDLAEFATVLGATTSRTYSHVTASMILVHGLPQFYQRCLGGEFTIEHVNVATRLCQDVRFALLPNIDDYLAGRRADITPETFAKSLGTRINAIQPEPDRTKTAHEKRRVSITTYPDGTASVSLVGPAADLQAYYLRIEAFAKAIRNGNTACFADQLPEGAVIDDDRAIDALMFDIATCTRPQVRIEVLAEDTETGATTTRQIPLDLEHVRSVDDIDDSIAEAVDTATSIPAGKSTASVGGGTGDGAEDGARAGADGLRADGLRADGLPHDGSGRLAESDGIVAEDYELDSGSVVDRDEQGRSRIKVLVSMPTGPYWFALQAKMITTVPCMTLLGQSDLPGAFPDGSPIPAETARAIAGQCSTWTRILTDPATGTPIDAKAKSYYIPQSVRQTLVTKWQRCTMPGCRRRAESSEVDHIIPYNHDDPATGGLTVFGNLHPLCKKDHQAKTDGKYSVSMDENGVLEYRFPHGIRATVAAGDNPVNIENARLMGDAARLMGDAARLMGDGAQSVSGNVGDAPATDDGAGTVSERGSAAGGDGGSERDGGSHSDAVTPVPEPGDTMFAEECPGPEGSVGSPGWVSAPEISPWLLRCREGEDSGDPTMAHTNSQERNSRNPGPQNPGARKSNPQNSKVRRWVWDNGEPPPF</sequence>
<dbReference type="RefSeq" id="WP_223289827.1">
    <property type="nucleotide sequence ID" value="NZ_CAACXN010000010.1"/>
</dbReference>
<evidence type="ECO:0000256" key="1">
    <source>
        <dbReference type="SAM" id="MobiDB-lite"/>
    </source>
</evidence>
<dbReference type="Gene3D" id="1.10.30.50">
    <property type="match status" value="1"/>
</dbReference>
<evidence type="ECO:0000313" key="3">
    <source>
        <dbReference type="EMBL" id="VEW10958.1"/>
    </source>
</evidence>
<dbReference type="GO" id="GO:0004519">
    <property type="term" value="F:endonuclease activity"/>
    <property type="evidence" value="ECO:0007669"/>
    <property type="project" value="UniProtKB-KW"/>
</dbReference>
<organism evidence="3 4">
    <name type="scientific">Brevibacterium casei</name>
    <dbReference type="NCBI Taxonomy" id="33889"/>
    <lineage>
        <taxon>Bacteria</taxon>
        <taxon>Bacillati</taxon>
        <taxon>Actinomycetota</taxon>
        <taxon>Actinomycetes</taxon>
        <taxon>Micrococcales</taxon>
        <taxon>Brevibacteriaceae</taxon>
        <taxon>Brevibacterium</taxon>
    </lineage>
</organism>
<feature type="region of interest" description="Disordered" evidence="1">
    <location>
        <begin position="96"/>
        <end position="153"/>
    </location>
</feature>
<evidence type="ECO:0000313" key="4">
    <source>
        <dbReference type="Proteomes" id="UP000386281"/>
    </source>
</evidence>
<feature type="region of interest" description="Disordered" evidence="1">
    <location>
        <begin position="1"/>
        <end position="34"/>
    </location>
</feature>
<dbReference type="Proteomes" id="UP000386281">
    <property type="component" value="Unassembled WGS sequence"/>
</dbReference>
<protein>
    <submittedName>
        <fullName evidence="3">HNH endonuclease</fullName>
    </submittedName>
</protein>
<dbReference type="CDD" id="cd00085">
    <property type="entry name" value="HNHc"/>
    <property type="match status" value="1"/>
</dbReference>
<feature type="compositionally biased region" description="Polar residues" evidence="1">
    <location>
        <begin position="800"/>
        <end position="813"/>
    </location>
</feature>
<feature type="domain" description="HNH nuclease" evidence="2">
    <location>
        <begin position="585"/>
        <end position="642"/>
    </location>
</feature>
<keyword evidence="3" id="KW-0540">Nuclease</keyword>
<dbReference type="GO" id="GO:0008270">
    <property type="term" value="F:zinc ion binding"/>
    <property type="evidence" value="ECO:0007669"/>
    <property type="project" value="InterPro"/>
</dbReference>
<dbReference type="Pfam" id="PF01844">
    <property type="entry name" value="HNH"/>
    <property type="match status" value="1"/>
</dbReference>